<keyword evidence="3" id="KW-1185">Reference proteome</keyword>
<proteinExistence type="predicted"/>
<dbReference type="Gene3D" id="3.30.1330.230">
    <property type="match status" value="2"/>
</dbReference>
<comment type="caution">
    <text evidence="2">The sequence shown here is derived from an EMBL/GenBank/DDBJ whole genome shotgun (WGS) entry which is preliminary data.</text>
</comment>
<dbReference type="OrthoDB" id="109999at2"/>
<dbReference type="EMBL" id="SZQA01000029">
    <property type="protein sequence ID" value="TKK85190.1"/>
    <property type="molecule type" value="Genomic_DNA"/>
</dbReference>
<sequence length="416" mass="43773">MSDPWNLDRPGRKLITTGTHRAATLDDTWRRLGPALTACGVTRVADVTGLDLIGIPVATAYRPNARSLSVSQGKGVSRAASRVSAAMEAVEHAHAEVIDRPLRLARPVELGPAALDPRRLPRTADGVLDDVTPLLWIDGADVRTGEPRAVPYEAVSLDFTLPPALTGHGLSRDSNGLAGGNSALEALVHALCELIERDAAALWDLRDGPAQAGARIDAATLTDPETALLLDRYDRAGVEVALFDLTSDLGVPVVLCHIVAAEPDPFRPLPAATGLGCHPCPPVAVRRALTEAAQSRLITISGARDDVTRERYAQTTHTGGVEELRDALRATLPYARPFTVKGADHDLLGDDLDWLLDRLTAAGLDQVTAVDLTRPSLGVPVVKVLVPGLEGAGALTGEPTLPGPRALAFGSEPADA</sequence>
<evidence type="ECO:0000313" key="2">
    <source>
        <dbReference type="EMBL" id="TKK85190.1"/>
    </source>
</evidence>
<protein>
    <recommendedName>
        <fullName evidence="1">YcaO domain-containing protein</fullName>
    </recommendedName>
</protein>
<dbReference type="InterPro" id="IPR003776">
    <property type="entry name" value="YcaO-like_dom"/>
</dbReference>
<reference evidence="2 3" key="1">
    <citation type="submission" date="2019-04" db="EMBL/GenBank/DDBJ databases">
        <title>Herbidospora sp. NEAU-GS14.nov., a novel actinomycete isolated from soil.</title>
        <authorList>
            <person name="Han L."/>
        </authorList>
    </citation>
    <scope>NUCLEOTIDE SEQUENCE [LARGE SCALE GENOMIC DNA]</scope>
    <source>
        <strain evidence="2 3">NEAU-GS14</strain>
    </source>
</reference>
<accession>A0A4U3M9D2</accession>
<dbReference type="PANTHER" id="PTHR37809">
    <property type="entry name" value="RIBOSOMAL PROTEIN S12 METHYLTHIOTRANSFERASE ACCESSORY FACTOR YCAO"/>
    <property type="match status" value="1"/>
</dbReference>
<dbReference type="Pfam" id="PF02624">
    <property type="entry name" value="YcaO"/>
    <property type="match status" value="1"/>
</dbReference>
<dbReference type="RefSeq" id="WP_137249754.1">
    <property type="nucleotide sequence ID" value="NZ_SZQA01000029.1"/>
</dbReference>
<feature type="domain" description="YcaO" evidence="1">
    <location>
        <begin position="73"/>
        <end position="416"/>
    </location>
</feature>
<dbReference type="AlphaFoldDB" id="A0A4U3M9D2"/>
<dbReference type="PROSITE" id="PS51664">
    <property type="entry name" value="YCAO"/>
    <property type="match status" value="1"/>
</dbReference>
<dbReference type="NCBIfam" id="TIGR00702">
    <property type="entry name" value="YcaO-type kinase domain"/>
    <property type="match status" value="1"/>
</dbReference>
<name>A0A4U3M9D2_9ACTN</name>
<organism evidence="2 3">
    <name type="scientific">Herbidospora galbida</name>
    <dbReference type="NCBI Taxonomy" id="2575442"/>
    <lineage>
        <taxon>Bacteria</taxon>
        <taxon>Bacillati</taxon>
        <taxon>Actinomycetota</taxon>
        <taxon>Actinomycetes</taxon>
        <taxon>Streptosporangiales</taxon>
        <taxon>Streptosporangiaceae</taxon>
        <taxon>Herbidospora</taxon>
    </lineage>
</organism>
<dbReference type="Proteomes" id="UP000308705">
    <property type="component" value="Unassembled WGS sequence"/>
</dbReference>
<dbReference type="PANTHER" id="PTHR37809:SF1">
    <property type="entry name" value="RIBOSOMAL PROTEIN S12 METHYLTHIOTRANSFERASE ACCESSORY FACTOR YCAO"/>
    <property type="match status" value="1"/>
</dbReference>
<gene>
    <name evidence="2" type="ORF">FDA94_26290</name>
</gene>
<evidence type="ECO:0000313" key="3">
    <source>
        <dbReference type="Proteomes" id="UP000308705"/>
    </source>
</evidence>
<evidence type="ECO:0000259" key="1">
    <source>
        <dbReference type="PROSITE" id="PS51664"/>
    </source>
</evidence>